<feature type="region of interest" description="Disordered" evidence="1">
    <location>
        <begin position="58"/>
        <end position="89"/>
    </location>
</feature>
<dbReference type="Proteomes" id="UP001355207">
    <property type="component" value="Chromosome 11"/>
</dbReference>
<feature type="region of interest" description="Disordered" evidence="1">
    <location>
        <begin position="498"/>
        <end position="525"/>
    </location>
</feature>
<dbReference type="AlphaFoldDB" id="A0AAX4K6E0"/>
<feature type="compositionally biased region" description="Polar residues" evidence="1">
    <location>
        <begin position="277"/>
        <end position="298"/>
    </location>
</feature>
<organism evidence="2 3">
    <name type="scientific">Kwoniella dendrophila CBS 6074</name>
    <dbReference type="NCBI Taxonomy" id="1295534"/>
    <lineage>
        <taxon>Eukaryota</taxon>
        <taxon>Fungi</taxon>
        <taxon>Dikarya</taxon>
        <taxon>Basidiomycota</taxon>
        <taxon>Agaricomycotina</taxon>
        <taxon>Tremellomycetes</taxon>
        <taxon>Tremellales</taxon>
        <taxon>Cryptococcaceae</taxon>
        <taxon>Kwoniella</taxon>
    </lineage>
</organism>
<feature type="compositionally biased region" description="Low complexity" evidence="1">
    <location>
        <begin position="265"/>
        <end position="276"/>
    </location>
</feature>
<feature type="compositionally biased region" description="Polar residues" evidence="1">
    <location>
        <begin position="421"/>
        <end position="441"/>
    </location>
</feature>
<feature type="region of interest" description="Disordered" evidence="1">
    <location>
        <begin position="105"/>
        <end position="136"/>
    </location>
</feature>
<keyword evidence="3" id="KW-1185">Reference proteome</keyword>
<sequence length="690" mass="74059">MDPLLLAHPPTTYPQYSGMTNDEMPFDSFCIVCDRLIIPPKEVDPVEGSKTVKKKLGGGTIRVKNPDGTTTTRSANGQKVTRPGLKRNPNSAARLAALNNSSKMQPLTRTKTNDSVTSPTNEIPPNKPTDNLISPKSHKIMTPRINTAAPLFRSSIYCSKQCMEQDAGKSSEAYANIARTLSYDFSHAFPMDTPGVTVNDHSSPYGPPSPLFVSGSDTESSAASNAGGLHDSGPASSAPKFMEYFRLSKEGPDEAWNSVQRQRRSSMQPSSSQRPSTGMSHTSGPAHPSTDSLSSLCNGESDYGLGRSVSGPGKKRVMTPFQMPERERESYGAGKRSISGSTSSEYFAPIPTRVPLKRSELSQSSLLASSPSSVQGVAIPPEFGSAPSHTLDLLQSYAHAFPVRSPSGLSTSVQRGFVFPGSTSMTPESTNSRRSSMSRPVSGTIRAKSRTSCSGNHGEATWDSFGKEVVDEKNHKSHCKRTGTPCSLSTNTAIPMSVPADFRGRSSTLDHVSSSQYDTTPKQSLEKSVGGWKIKYFQPSSTLVERSGTIVDKRDRSVSRGPATNRRTSTRAVSDGNGIAIPTSTKVQLSNSTNSSMTSTSRTPLTSSSIIKMPPPATIPNRPSTTIPQAGAGNGELPDISSLNISSIPNKKSSGFNWESSEKKGMKTYEIPDAPKFKLDRNKAGLFYFQ</sequence>
<feature type="region of interest" description="Disordered" evidence="1">
    <location>
        <begin position="255"/>
        <end position="346"/>
    </location>
</feature>
<gene>
    <name evidence="2" type="ORF">L201_007648</name>
</gene>
<feature type="compositionally biased region" description="Low complexity" evidence="1">
    <location>
        <begin position="590"/>
        <end position="609"/>
    </location>
</feature>
<reference evidence="2 3" key="1">
    <citation type="submission" date="2024-01" db="EMBL/GenBank/DDBJ databases">
        <title>Comparative genomics of Cryptococcus and Kwoniella reveals pathogenesis evolution and contrasting modes of karyotype evolution via chromosome fusion or intercentromeric recombination.</title>
        <authorList>
            <person name="Coelho M.A."/>
            <person name="David-Palma M."/>
            <person name="Shea T."/>
            <person name="Bowers K."/>
            <person name="McGinley-Smith S."/>
            <person name="Mohammad A.W."/>
            <person name="Gnirke A."/>
            <person name="Yurkov A.M."/>
            <person name="Nowrousian M."/>
            <person name="Sun S."/>
            <person name="Cuomo C.A."/>
            <person name="Heitman J."/>
        </authorList>
    </citation>
    <scope>NUCLEOTIDE SEQUENCE [LARGE SCALE GENOMIC DNA]</scope>
    <source>
        <strain evidence="2 3">CBS 6074</strain>
    </source>
</reference>
<feature type="compositionally biased region" description="Polar residues" evidence="1">
    <location>
        <begin position="67"/>
        <end position="79"/>
    </location>
</feature>
<feature type="compositionally biased region" description="Polar residues" evidence="1">
    <location>
        <begin position="215"/>
        <end position="224"/>
    </location>
</feature>
<feature type="compositionally biased region" description="Polar residues" evidence="1">
    <location>
        <begin position="105"/>
        <end position="134"/>
    </location>
</feature>
<dbReference type="GeneID" id="91098316"/>
<evidence type="ECO:0000256" key="1">
    <source>
        <dbReference type="SAM" id="MobiDB-lite"/>
    </source>
</evidence>
<feature type="region of interest" description="Disordered" evidence="1">
    <location>
        <begin position="199"/>
        <end position="237"/>
    </location>
</feature>
<protein>
    <submittedName>
        <fullName evidence="2">Uncharacterized protein</fullName>
    </submittedName>
</protein>
<dbReference type="RefSeq" id="XP_066079451.1">
    <property type="nucleotide sequence ID" value="XM_066223354.1"/>
</dbReference>
<proteinExistence type="predicted"/>
<name>A0AAX4K6E0_9TREE</name>
<feature type="compositionally biased region" description="Polar residues" evidence="1">
    <location>
        <begin position="505"/>
        <end position="523"/>
    </location>
</feature>
<feature type="region of interest" description="Disordered" evidence="1">
    <location>
        <begin position="420"/>
        <end position="458"/>
    </location>
</feature>
<accession>A0AAX4K6E0</accession>
<evidence type="ECO:0000313" key="3">
    <source>
        <dbReference type="Proteomes" id="UP001355207"/>
    </source>
</evidence>
<dbReference type="EMBL" id="CP144108">
    <property type="protein sequence ID" value="WWC92689.1"/>
    <property type="molecule type" value="Genomic_DNA"/>
</dbReference>
<feature type="region of interest" description="Disordered" evidence="1">
    <location>
        <begin position="555"/>
        <end position="661"/>
    </location>
</feature>
<feature type="compositionally biased region" description="Polar residues" evidence="1">
    <location>
        <begin position="641"/>
        <end position="659"/>
    </location>
</feature>
<evidence type="ECO:0000313" key="2">
    <source>
        <dbReference type="EMBL" id="WWC92689.1"/>
    </source>
</evidence>